<feature type="region of interest" description="Disordered" evidence="1">
    <location>
        <begin position="1"/>
        <end position="20"/>
    </location>
</feature>
<dbReference type="Proteomes" id="UP000030766">
    <property type="component" value="Unassembled WGS sequence"/>
</dbReference>
<feature type="compositionally biased region" description="Polar residues" evidence="1">
    <location>
        <begin position="1"/>
        <end position="15"/>
    </location>
</feature>
<sequence length="84" mass="9494">MFESSSKATEPSQTWEELVPNNGNVIEALSDASEALSRDHVEYLMKRHGTLDLDPLPGPDDVDPYNWPNWKAGIFASQFLQLLY</sequence>
<dbReference type="AlphaFoldDB" id="W9KYM8"/>
<evidence type="ECO:0000313" key="2">
    <source>
        <dbReference type="EMBL" id="EWZ46178.1"/>
    </source>
</evidence>
<reference evidence="2" key="2">
    <citation type="submission" date="2012-06" db="EMBL/GenBank/DDBJ databases">
        <title>Annotation of the Genome Sequence of Fusarium oxysporum Fo47.</title>
        <authorList>
            <consortium name="The Broad Institute Genomics Platform"/>
            <person name="Ma L.-J."/>
            <person name="Corby-Kistler H."/>
            <person name="Broz K."/>
            <person name="Gale L.R."/>
            <person name="Jonkers W."/>
            <person name="O'Donnell K."/>
            <person name="Ploetz R."/>
            <person name="Steinberg C."/>
            <person name="Schwartz D.C."/>
            <person name="VanEtten H."/>
            <person name="Zhou S."/>
            <person name="Young S.K."/>
            <person name="Zeng Q."/>
            <person name="Gargeya S."/>
            <person name="Fitzgerald M."/>
            <person name="Abouelleil A."/>
            <person name="Alvarado L."/>
            <person name="Chapman S.B."/>
            <person name="Gainer-Dewar J."/>
            <person name="Goldberg J."/>
            <person name="Griggs A."/>
            <person name="Gujja S."/>
            <person name="Hansen M."/>
            <person name="Howarth C."/>
            <person name="Imamovic A."/>
            <person name="Ireland A."/>
            <person name="Larimer J."/>
            <person name="McCowan C."/>
            <person name="Murphy C."/>
            <person name="Pearson M."/>
            <person name="Poon T.W."/>
            <person name="Priest M."/>
            <person name="Roberts A."/>
            <person name="Saif S."/>
            <person name="Shea T."/>
            <person name="Sykes S."/>
            <person name="Wortman J."/>
            <person name="Nusbaum C."/>
            <person name="Birren B."/>
        </authorList>
    </citation>
    <scope>NUCLEOTIDE SEQUENCE</scope>
    <source>
        <strain evidence="2">Fo47</strain>
    </source>
</reference>
<name>W9KYM8_FUSOX</name>
<dbReference type="EMBL" id="JH717897">
    <property type="protein sequence ID" value="EWZ46178.1"/>
    <property type="molecule type" value="Genomic_DNA"/>
</dbReference>
<reference evidence="2" key="1">
    <citation type="submission" date="2011-06" db="EMBL/GenBank/DDBJ databases">
        <title>The Genome Sequence of Fusarium oxysporum Fo47.</title>
        <authorList>
            <consortium name="The Broad Institute Genome Sequencing Platform"/>
            <person name="Ma L.-J."/>
            <person name="Gale L.R."/>
            <person name="Schwartz D.C."/>
            <person name="Zhou S."/>
            <person name="Corby-Kistler H."/>
            <person name="Young S.K."/>
            <person name="Zeng Q."/>
            <person name="Gargeya S."/>
            <person name="Fitzgerald M."/>
            <person name="Haas B."/>
            <person name="Abouelleil A."/>
            <person name="Alvarado L."/>
            <person name="Arachchi H.M."/>
            <person name="Berlin A."/>
            <person name="Brown A."/>
            <person name="Chapman S.B."/>
            <person name="Chen Z."/>
            <person name="Dunbar C."/>
            <person name="Freedman E."/>
            <person name="Gearin G."/>
            <person name="Gellesch M."/>
            <person name="Goldberg J."/>
            <person name="Griggs A."/>
            <person name="Gujja S."/>
            <person name="Heiman D."/>
            <person name="Howarth C."/>
            <person name="Larson L."/>
            <person name="Lui A."/>
            <person name="MacDonald P.J.P."/>
            <person name="Mehta T."/>
            <person name="Montmayeur A."/>
            <person name="Murphy C."/>
            <person name="Neiman D."/>
            <person name="Pearson M."/>
            <person name="Priest M."/>
            <person name="Roberts A."/>
            <person name="Saif S."/>
            <person name="Shea T."/>
            <person name="Shenoy N."/>
            <person name="Sisk P."/>
            <person name="Stolte C."/>
            <person name="Sykes S."/>
            <person name="Wortman J."/>
            <person name="Nusbaum C."/>
            <person name="Birren B."/>
        </authorList>
    </citation>
    <scope>NUCLEOTIDE SEQUENCE [LARGE SCALE GENOMIC DNA]</scope>
    <source>
        <strain evidence="2">Fo47</strain>
    </source>
</reference>
<accession>W9KYM8</accession>
<dbReference type="HOGENOM" id="CLU_2527516_0_0_1"/>
<gene>
    <name evidence="2" type="ORF">FOZG_02338</name>
</gene>
<dbReference type="VEuPathDB" id="FungiDB:FOZG_02338"/>
<organism evidence="2">
    <name type="scientific">Fusarium oxysporum Fo47</name>
    <dbReference type="NCBI Taxonomy" id="660027"/>
    <lineage>
        <taxon>Eukaryota</taxon>
        <taxon>Fungi</taxon>
        <taxon>Dikarya</taxon>
        <taxon>Ascomycota</taxon>
        <taxon>Pezizomycotina</taxon>
        <taxon>Sordariomycetes</taxon>
        <taxon>Hypocreomycetidae</taxon>
        <taxon>Hypocreales</taxon>
        <taxon>Nectriaceae</taxon>
        <taxon>Fusarium</taxon>
        <taxon>Fusarium oxysporum species complex</taxon>
    </lineage>
</organism>
<protein>
    <submittedName>
        <fullName evidence="2">Uncharacterized protein</fullName>
    </submittedName>
</protein>
<proteinExistence type="predicted"/>
<evidence type="ECO:0000256" key="1">
    <source>
        <dbReference type="SAM" id="MobiDB-lite"/>
    </source>
</evidence>